<dbReference type="SMART" id="SM01055">
    <property type="entry name" value="Cadherin_pro"/>
    <property type="match status" value="1"/>
</dbReference>
<dbReference type="FunFam" id="2.60.40.60:FF:000019">
    <property type="entry name" value="Cadherin 2"/>
    <property type="match status" value="1"/>
</dbReference>
<dbReference type="InterPro" id="IPR020894">
    <property type="entry name" value="Cadherin_CS"/>
</dbReference>
<reference evidence="14" key="2">
    <citation type="submission" date="2025-08" db="UniProtKB">
        <authorList>
            <consortium name="Ensembl"/>
        </authorList>
    </citation>
    <scope>IDENTIFICATION</scope>
</reference>
<keyword evidence="7 12" id="KW-0472">Membrane</keyword>
<evidence type="ECO:0000256" key="10">
    <source>
        <dbReference type="RuleBase" id="RU003318"/>
    </source>
</evidence>
<evidence type="ECO:0000313" key="15">
    <source>
        <dbReference type="Proteomes" id="UP000694400"/>
    </source>
</evidence>
<feature type="transmembrane region" description="Helical" evidence="12">
    <location>
        <begin position="599"/>
        <end position="622"/>
    </location>
</feature>
<evidence type="ECO:0000256" key="5">
    <source>
        <dbReference type="ARBA" id="ARBA00022889"/>
    </source>
</evidence>
<organism evidence="14 15">
    <name type="scientific">Anas platyrhynchos</name>
    <name type="common">Mallard</name>
    <name type="synonym">Anas boschas</name>
    <dbReference type="NCBI Taxonomy" id="8839"/>
    <lineage>
        <taxon>Eukaryota</taxon>
        <taxon>Metazoa</taxon>
        <taxon>Chordata</taxon>
        <taxon>Craniata</taxon>
        <taxon>Vertebrata</taxon>
        <taxon>Euteleostomi</taxon>
        <taxon>Archelosauria</taxon>
        <taxon>Archosauria</taxon>
        <taxon>Dinosauria</taxon>
        <taxon>Saurischia</taxon>
        <taxon>Theropoda</taxon>
        <taxon>Coelurosauria</taxon>
        <taxon>Aves</taxon>
        <taxon>Neognathae</taxon>
        <taxon>Galloanserae</taxon>
        <taxon>Anseriformes</taxon>
        <taxon>Anatidae</taxon>
        <taxon>Anatinae</taxon>
        <taxon>Anas</taxon>
    </lineage>
</organism>
<keyword evidence="6 12" id="KW-1133">Transmembrane helix</keyword>
<dbReference type="InterPro" id="IPR014868">
    <property type="entry name" value="Cadherin_pro_dom"/>
</dbReference>
<dbReference type="InterPro" id="IPR002126">
    <property type="entry name" value="Cadherin-like_dom"/>
</dbReference>
<dbReference type="Pfam" id="PF00028">
    <property type="entry name" value="Cadherin"/>
    <property type="match status" value="4"/>
</dbReference>
<dbReference type="GO" id="GO:0005886">
    <property type="term" value="C:plasma membrane"/>
    <property type="evidence" value="ECO:0007669"/>
    <property type="project" value="UniProtKB-SubCell"/>
</dbReference>
<dbReference type="PROSITE" id="PS00232">
    <property type="entry name" value="CADHERIN_1"/>
    <property type="match status" value="1"/>
</dbReference>
<comment type="function">
    <text evidence="11">Cadherins are calcium-dependent cell adhesion proteins.</text>
</comment>
<dbReference type="Ensembl" id="ENSAPLT00020017490.1">
    <property type="protein sequence ID" value="ENSAPLP00020016207.1"/>
    <property type="gene ID" value="ENSAPLG00020011650.1"/>
</dbReference>
<dbReference type="Gene3D" id="2.60.40.60">
    <property type="entry name" value="Cadherins"/>
    <property type="match status" value="5"/>
</dbReference>
<dbReference type="SUPFAM" id="SSF49313">
    <property type="entry name" value="Cadherin-like"/>
    <property type="match status" value="5"/>
</dbReference>
<evidence type="ECO:0000256" key="8">
    <source>
        <dbReference type="ARBA" id="ARBA00023180"/>
    </source>
</evidence>
<feature type="domain" description="Cadherin" evidence="13">
    <location>
        <begin position="444"/>
        <end position="549"/>
    </location>
</feature>
<evidence type="ECO:0000259" key="13">
    <source>
        <dbReference type="PROSITE" id="PS50268"/>
    </source>
</evidence>
<dbReference type="InterPro" id="IPR000233">
    <property type="entry name" value="Cadherin_Y-type_LIR"/>
</dbReference>
<dbReference type="GO" id="GO:0005509">
    <property type="term" value="F:calcium ion binding"/>
    <property type="evidence" value="ECO:0007669"/>
    <property type="project" value="UniProtKB-UniRule"/>
</dbReference>
<dbReference type="Pfam" id="PF01049">
    <property type="entry name" value="CADH_Y-type_LIR"/>
    <property type="match status" value="1"/>
</dbReference>
<feature type="domain" description="Cadherin" evidence="13">
    <location>
        <begin position="215"/>
        <end position="326"/>
    </location>
</feature>
<dbReference type="FunFam" id="2.60.40.60:FF:000011">
    <property type="entry name" value="Cadherin 1"/>
    <property type="match status" value="1"/>
</dbReference>
<dbReference type="GO" id="GO:0007156">
    <property type="term" value="P:homophilic cell adhesion via plasma membrane adhesion molecules"/>
    <property type="evidence" value="ECO:0007669"/>
    <property type="project" value="InterPro"/>
</dbReference>
<evidence type="ECO:0000256" key="12">
    <source>
        <dbReference type="SAM" id="Phobius"/>
    </source>
</evidence>
<protein>
    <recommendedName>
        <fullName evidence="13">Cadherin domain-containing protein</fullName>
    </recommendedName>
</protein>
<evidence type="ECO:0000256" key="9">
    <source>
        <dbReference type="PROSITE-ProRule" id="PRU00043"/>
    </source>
</evidence>
<reference evidence="14" key="1">
    <citation type="submission" date="2019-08" db="EMBL/GenBank/DDBJ databases">
        <title>Three high-quality genomes provides insights into domestication of ducks.</title>
        <authorList>
            <person name="Hou Z.C."/>
            <person name="Zhu F."/>
            <person name="Yin Z.T."/>
            <person name="Zhang F."/>
        </authorList>
    </citation>
    <scope>NUCLEOTIDE SEQUENCE [LARGE SCALE GENOMIC DNA]</scope>
</reference>
<evidence type="ECO:0000313" key="14">
    <source>
        <dbReference type="Ensembl" id="ENSAPLP00020016207.1"/>
    </source>
</evidence>
<keyword evidence="1" id="KW-1003">Cell membrane</keyword>
<dbReference type="SMART" id="SM00112">
    <property type="entry name" value="CA"/>
    <property type="match status" value="4"/>
</dbReference>
<keyword evidence="4 9" id="KW-0106">Calcium</keyword>
<dbReference type="GO" id="GO:0030057">
    <property type="term" value="C:desmosome"/>
    <property type="evidence" value="ECO:0007669"/>
    <property type="project" value="TreeGrafter"/>
</dbReference>
<accession>A0A8B9T6C0</accession>
<dbReference type="PROSITE" id="PS50268">
    <property type="entry name" value="CADHERIN_2"/>
    <property type="match status" value="4"/>
</dbReference>
<dbReference type="GO" id="GO:0009986">
    <property type="term" value="C:cell surface"/>
    <property type="evidence" value="ECO:0007669"/>
    <property type="project" value="UniProtKB-ARBA"/>
</dbReference>
<dbReference type="InterPro" id="IPR015919">
    <property type="entry name" value="Cadherin-like_sf"/>
</dbReference>
<evidence type="ECO:0000256" key="11">
    <source>
        <dbReference type="RuleBase" id="RU004357"/>
    </source>
</evidence>
<dbReference type="InterPro" id="IPR050971">
    <property type="entry name" value="Cadherin-domain_protein"/>
</dbReference>
<keyword evidence="3" id="KW-0677">Repeat</keyword>
<evidence type="ECO:0000256" key="3">
    <source>
        <dbReference type="ARBA" id="ARBA00022737"/>
    </source>
</evidence>
<keyword evidence="5 10" id="KW-0130">Cell adhesion</keyword>
<evidence type="ECO:0000256" key="7">
    <source>
        <dbReference type="ARBA" id="ARBA00023136"/>
    </source>
</evidence>
<reference evidence="14" key="3">
    <citation type="submission" date="2025-09" db="UniProtKB">
        <authorList>
            <consortium name="Ensembl"/>
        </authorList>
    </citation>
    <scope>IDENTIFICATION</scope>
</reference>
<evidence type="ECO:0000256" key="4">
    <source>
        <dbReference type="ARBA" id="ARBA00022837"/>
    </source>
</evidence>
<evidence type="ECO:0000256" key="1">
    <source>
        <dbReference type="ARBA" id="ARBA00022475"/>
    </source>
</evidence>
<dbReference type="Gene3D" id="4.10.900.10">
    <property type="entry name" value="TCF3-CBD (Catenin binding domain)"/>
    <property type="match status" value="1"/>
</dbReference>
<dbReference type="AlphaFoldDB" id="A0A8B9T6C0"/>
<dbReference type="FunFam" id="2.60.40.60:FF:000091">
    <property type="entry name" value="Desmocollin 1"/>
    <property type="match status" value="1"/>
</dbReference>
<dbReference type="FunFam" id="4.10.900.10:FF:000005">
    <property type="entry name" value="Desmocollin 2"/>
    <property type="match status" value="1"/>
</dbReference>
<dbReference type="PANTHER" id="PTHR24025:SF0">
    <property type="entry name" value="DESMOCOLLIN-2"/>
    <property type="match status" value="1"/>
</dbReference>
<feature type="domain" description="Cadherin" evidence="13">
    <location>
        <begin position="327"/>
        <end position="447"/>
    </location>
</feature>
<dbReference type="InterPro" id="IPR027397">
    <property type="entry name" value="Catenin-bd_sf"/>
</dbReference>
<keyword evidence="2 10" id="KW-0812">Transmembrane</keyword>
<comment type="subcellular location">
    <subcellularLocation>
        <location evidence="10">Cell membrane</location>
        <topology evidence="10">Single-pass type I membrane protein</topology>
    </subcellularLocation>
</comment>
<feature type="domain" description="Cadherin" evidence="13">
    <location>
        <begin position="107"/>
        <end position="214"/>
    </location>
</feature>
<evidence type="ECO:0000256" key="2">
    <source>
        <dbReference type="ARBA" id="ARBA00022692"/>
    </source>
</evidence>
<dbReference type="Proteomes" id="UP000694400">
    <property type="component" value="Chromosome 2"/>
</dbReference>
<keyword evidence="8" id="KW-0325">Glycoprotein</keyword>
<sequence>MIFHFERYVIVTFIVYVSFLTVNLNECLQSAERISSSDGNFKVLEDGSVYTTSAVSFSDEKRTFTILLKDIQKHVEKKIHVDLVTDEKKAQKTRQARDTVLKRTKRRWGPIPSVMMENSLGPFPLQIQQVQSDTAQNYTIYYSASGPGIDQDPKGLFYIERETGNIFATRAVDREQYPSFQIICFASTPDGYSPEVPLVHTIRIEDDNDNAPYFTQDVFEFCVPENSKPGVIVGTVTAEDRDEPFTLHTLLRYRIVSQNPPIIPAFSLHGETGVITVLSPQLDRELVSTYTLLIEVRDMGGQPFGLCTTGTAVIKIEDTNDNAPTFKQIQYETQVEENKVNVEILRVSVLDLDELGAPGSTAVYEIIRGNDDRSFEITTDRNTNEGILCVVKGLDYEGAKQRILVIAVNNEAPYMLAPHSQQVVQSTSTVVVNVLDVDEGPVFKPCFFRMDASECDEVGTSIGKYLAEDPETGNSEGICYKIAPGQCNWINIDEKSGEVRTIKALDRDLGEMKRGQCNITVLAIDRSIVNSIFIFVFFTEKSVYLSPRGDIPFGIYTIPVTVSDRSGKQGVTQIRVNYCNCVVPSECERMAFASSSVTLGVWAILAMILGSLLLLLILITICGCCGSGVMRRHVTDDCANHNLIISNTEAPGEEVMDHNIIPLQNTTDQVGCGIKTGDQQTFEMVKGRGHTLESVRGGGHQTLGSVKEGGGGQPVMDTCRYSYSEWHNFTHPHLGEKVHLCRQDEEQKHSEDYLLTYNYEGKGSLAGSVGCCSDQHEEEALDFLDQLEPKFRTLAETCVKR</sequence>
<evidence type="ECO:0000256" key="6">
    <source>
        <dbReference type="ARBA" id="ARBA00022989"/>
    </source>
</evidence>
<proteinExistence type="predicted"/>
<dbReference type="PRINTS" id="PR00205">
    <property type="entry name" value="CADHERIN"/>
</dbReference>
<name>A0A8B9T6C0_ANAPL</name>
<dbReference type="PANTHER" id="PTHR24025">
    <property type="entry name" value="DESMOGLEIN FAMILY MEMBER"/>
    <property type="match status" value="1"/>
</dbReference>
<dbReference type="CDD" id="cd11304">
    <property type="entry name" value="Cadherin_repeat"/>
    <property type="match status" value="4"/>
</dbReference>